<keyword evidence="1" id="KW-0812">Transmembrane</keyword>
<keyword evidence="4" id="KW-1185">Reference proteome</keyword>
<dbReference type="RefSeq" id="WP_338397635.1">
    <property type="nucleotide sequence ID" value="NZ_AP025292.1"/>
</dbReference>
<keyword evidence="1" id="KW-0472">Membrane</keyword>
<feature type="transmembrane region" description="Helical" evidence="1">
    <location>
        <begin position="61"/>
        <end position="86"/>
    </location>
</feature>
<feature type="transmembrane region" description="Helical" evidence="1">
    <location>
        <begin position="107"/>
        <end position="131"/>
    </location>
</feature>
<feature type="transmembrane region" description="Helical" evidence="1">
    <location>
        <begin position="292"/>
        <end position="310"/>
    </location>
</feature>
<reference evidence="3 4" key="1">
    <citation type="submission" date="2021-12" db="EMBL/GenBank/DDBJ databases">
        <title>Genome sequencing of bacteria with rrn-lacking chromosome and rrn-plasmid.</title>
        <authorList>
            <person name="Anda M."/>
            <person name="Iwasaki W."/>
        </authorList>
    </citation>
    <scope>NUCLEOTIDE SEQUENCE [LARGE SCALE GENOMIC DNA]</scope>
    <source>
        <strain evidence="3 4">NBRC 101262</strain>
    </source>
</reference>
<keyword evidence="1" id="KW-1133">Transmembrane helix</keyword>
<evidence type="ECO:0000259" key="2">
    <source>
        <dbReference type="Pfam" id="PF04235"/>
    </source>
</evidence>
<dbReference type="InterPro" id="IPR007349">
    <property type="entry name" value="DUF418"/>
</dbReference>
<gene>
    <name evidence="3" type="ORF">PEPS_06530</name>
</gene>
<feature type="transmembrane region" description="Helical" evidence="1">
    <location>
        <begin position="330"/>
        <end position="352"/>
    </location>
</feature>
<dbReference type="PANTHER" id="PTHR30590">
    <property type="entry name" value="INNER MEMBRANE PROTEIN"/>
    <property type="match status" value="1"/>
</dbReference>
<accession>A0ABM7VBS2</accession>
<evidence type="ECO:0000256" key="1">
    <source>
        <dbReference type="SAM" id="Phobius"/>
    </source>
</evidence>
<feature type="transmembrane region" description="Helical" evidence="1">
    <location>
        <begin position="151"/>
        <end position="173"/>
    </location>
</feature>
<dbReference type="EMBL" id="AP025292">
    <property type="protein sequence ID" value="BDC98372.1"/>
    <property type="molecule type" value="Genomic_DNA"/>
</dbReference>
<name>A0ABM7VBS2_9BACT</name>
<sequence>MSTIKPTASSQRVASVDALRGFAILGILFANILSWSGYKFIPFTAMEGLKWHEFDSYISTFLSVFIDTKFYTIFSLLFGIGFYFQFKKFKNQADQKPFVDVYRRRMSFLILFGFIHMTFWSGDILMLYGMMGFILLELRNLTKENLLKVSMILLMSSLVLDVILMYVAPGYGVPDVALAKKHYIDMAPEAVSAAFMSGDWLTTLKVNAHNIMWRWFDFVPMGRPTKVLGLFLMGYYLAEQNFFNTTAKKGVNFWKFFIPGIALTLTGKYLIGGSMSAIPTQWSDILFKAIEVPGQVLLSLSYVCLLVVTYESNFGKKALQGLTDVGRMSFTNYLSHTIFGIVLFYGVGFGYFGQWSLTQIWIVAVGFYAFQIAFSRIWLKVFAFGPLEWGWRCLTYKTMFPIRRSTIAEQKRMAQQTA</sequence>
<dbReference type="Proteomes" id="UP001354989">
    <property type="component" value="Chromosome"/>
</dbReference>
<proteinExistence type="predicted"/>
<dbReference type="PANTHER" id="PTHR30590:SF2">
    <property type="entry name" value="INNER MEMBRANE PROTEIN"/>
    <property type="match status" value="1"/>
</dbReference>
<feature type="transmembrane region" description="Helical" evidence="1">
    <location>
        <begin position="21"/>
        <end position="41"/>
    </location>
</feature>
<organism evidence="3 4">
    <name type="scientific">Persicobacter psychrovividus</name>
    <dbReference type="NCBI Taxonomy" id="387638"/>
    <lineage>
        <taxon>Bacteria</taxon>
        <taxon>Pseudomonadati</taxon>
        <taxon>Bacteroidota</taxon>
        <taxon>Cytophagia</taxon>
        <taxon>Cytophagales</taxon>
        <taxon>Persicobacteraceae</taxon>
        <taxon>Persicobacter</taxon>
    </lineage>
</organism>
<feature type="transmembrane region" description="Helical" evidence="1">
    <location>
        <begin position="358"/>
        <end position="379"/>
    </location>
</feature>
<evidence type="ECO:0000313" key="4">
    <source>
        <dbReference type="Proteomes" id="UP001354989"/>
    </source>
</evidence>
<evidence type="ECO:0000313" key="3">
    <source>
        <dbReference type="EMBL" id="BDC98372.1"/>
    </source>
</evidence>
<feature type="transmembrane region" description="Helical" evidence="1">
    <location>
        <begin position="253"/>
        <end position="272"/>
    </location>
</feature>
<dbReference type="Pfam" id="PF04235">
    <property type="entry name" value="DUF418"/>
    <property type="match status" value="1"/>
</dbReference>
<protein>
    <submittedName>
        <fullName evidence="3">Membrane protein</fullName>
    </submittedName>
</protein>
<feature type="domain" description="DUF418" evidence="2">
    <location>
        <begin position="238"/>
        <end position="397"/>
    </location>
</feature>
<dbReference type="InterPro" id="IPR052529">
    <property type="entry name" value="Bact_Transport_Assoc"/>
</dbReference>